<comment type="caution">
    <text evidence="3">The sequence shown here is derived from an EMBL/GenBank/DDBJ whole genome shotgun (WGS) entry which is preliminary data.</text>
</comment>
<dbReference type="PANTHER" id="PTHR22198:SF1">
    <property type="entry name" value="FERM DOMAIN-CONTAINING PROTEIN"/>
    <property type="match status" value="1"/>
</dbReference>
<dbReference type="EMBL" id="JABXBU010000003">
    <property type="protein sequence ID" value="KAF8792814.1"/>
    <property type="molecule type" value="Genomic_DNA"/>
</dbReference>
<feature type="compositionally biased region" description="Basic and acidic residues" evidence="1">
    <location>
        <begin position="108"/>
        <end position="125"/>
    </location>
</feature>
<feature type="domain" description="DUF7153" evidence="2">
    <location>
        <begin position="349"/>
        <end position="460"/>
    </location>
</feature>
<reference evidence="3" key="1">
    <citation type="journal article" date="2020" name="bioRxiv">
        <title>Chromosome-level reference genome of the European wasp spider Argiope bruennichi: a resource for studies on range expansion and evolutionary adaptation.</title>
        <authorList>
            <person name="Sheffer M.M."/>
            <person name="Hoppe A."/>
            <person name="Krehenwinkel H."/>
            <person name="Uhl G."/>
            <person name="Kuss A.W."/>
            <person name="Jensen L."/>
            <person name="Jensen C."/>
            <person name="Gillespie R.G."/>
            <person name="Hoff K.J."/>
            <person name="Prost S."/>
        </authorList>
    </citation>
    <scope>NUCLEOTIDE SEQUENCE</scope>
</reference>
<proteinExistence type="predicted"/>
<keyword evidence="4" id="KW-1185">Reference proteome</keyword>
<gene>
    <name evidence="3" type="ORF">HNY73_004369</name>
</gene>
<feature type="compositionally biased region" description="Basic and acidic residues" evidence="1">
    <location>
        <begin position="53"/>
        <end position="72"/>
    </location>
</feature>
<dbReference type="PANTHER" id="PTHR22198">
    <property type="entry name" value="FERM DOMAIN-CONTAINING PROTEIN"/>
    <property type="match status" value="1"/>
</dbReference>
<reference evidence="3" key="2">
    <citation type="submission" date="2020-06" db="EMBL/GenBank/DDBJ databases">
        <authorList>
            <person name="Sheffer M."/>
        </authorList>
    </citation>
    <scope>NUCLEOTIDE SEQUENCE</scope>
</reference>
<feature type="compositionally biased region" description="Polar residues" evidence="1">
    <location>
        <begin position="96"/>
        <end position="107"/>
    </location>
</feature>
<sequence>MPPYSNGAVNQLHKLSMRRGGPPGAGTTTPLALQRSEFEDFANAYRPTLDVTRASRPEPPKPTEDPKGDFGRSIKKLIKRPQGSPSVQNKNKKSIQRTPTLAPSTSGHQERERSVTSDVRPISEKKPKRPLSANIETTVHPPQPKTSLGPSMMPSMLDTNLAKPEVPLPPQQSPVLAPGPKTSKPPVKVPKNESSDHLKLPPPESATAPPVVVHPPAITKPIPAKKKVSIQEDNRRSGTDFSSDAHCLIISGNNIGRFLPPRHNPDPILSMRVIPIPERKYQVILEFEESPEPPQRTTSSSGMMVATPDVYPSSRDQMHLFSYLRESHVAAVGMLLGNVERITGYEEPITITKPPLTFPEKPSSEKTGYVVSLYQVLPGEDGLKFEQNWVMWTGARQLYRTAPDYMGLKRISVHKSILPTKVINYCLLCEFSNIMDHLTDACVMIDHLRARCCGFTGIYRILDSL</sequence>
<evidence type="ECO:0000313" key="3">
    <source>
        <dbReference type="EMBL" id="KAF8792814.1"/>
    </source>
</evidence>
<feature type="compositionally biased region" description="Low complexity" evidence="1">
    <location>
        <begin position="206"/>
        <end position="218"/>
    </location>
</feature>
<feature type="compositionally biased region" description="Basic and acidic residues" evidence="1">
    <location>
        <begin position="190"/>
        <end position="199"/>
    </location>
</feature>
<dbReference type="InterPro" id="IPR055577">
    <property type="entry name" value="DUF7153"/>
</dbReference>
<evidence type="ECO:0000256" key="1">
    <source>
        <dbReference type="SAM" id="MobiDB-lite"/>
    </source>
</evidence>
<dbReference type="AlphaFoldDB" id="A0A8T0FNQ9"/>
<protein>
    <recommendedName>
        <fullName evidence="2">DUF7153 domain-containing protein</fullName>
    </recommendedName>
</protein>
<accession>A0A8T0FNQ9</accession>
<feature type="region of interest" description="Disordered" evidence="1">
    <location>
        <begin position="1"/>
        <end position="218"/>
    </location>
</feature>
<dbReference type="Pfam" id="PF23672">
    <property type="entry name" value="DUF7153"/>
    <property type="match status" value="1"/>
</dbReference>
<name>A0A8T0FNQ9_ARGBR</name>
<evidence type="ECO:0000313" key="4">
    <source>
        <dbReference type="Proteomes" id="UP000807504"/>
    </source>
</evidence>
<evidence type="ECO:0000259" key="2">
    <source>
        <dbReference type="Pfam" id="PF23672"/>
    </source>
</evidence>
<organism evidence="3 4">
    <name type="scientific">Argiope bruennichi</name>
    <name type="common">Wasp spider</name>
    <name type="synonym">Aranea bruennichi</name>
    <dbReference type="NCBI Taxonomy" id="94029"/>
    <lineage>
        <taxon>Eukaryota</taxon>
        <taxon>Metazoa</taxon>
        <taxon>Ecdysozoa</taxon>
        <taxon>Arthropoda</taxon>
        <taxon>Chelicerata</taxon>
        <taxon>Arachnida</taxon>
        <taxon>Araneae</taxon>
        <taxon>Araneomorphae</taxon>
        <taxon>Entelegynae</taxon>
        <taxon>Araneoidea</taxon>
        <taxon>Araneidae</taxon>
        <taxon>Argiope</taxon>
    </lineage>
</organism>
<dbReference type="Proteomes" id="UP000807504">
    <property type="component" value="Unassembled WGS sequence"/>
</dbReference>